<dbReference type="EMBL" id="FLQY01000364">
    <property type="protein sequence ID" value="SBT10663.1"/>
    <property type="molecule type" value="Genomic_DNA"/>
</dbReference>
<reference evidence="1 2" key="1">
    <citation type="submission" date="2016-06" db="EMBL/GenBank/DDBJ databases">
        <authorList>
            <person name="Kjaerup R.B."/>
            <person name="Dalgaard T.S."/>
            <person name="Juul-Madsen H.R."/>
        </authorList>
    </citation>
    <scope>NUCLEOTIDE SEQUENCE [LARGE SCALE GENOMIC DNA]</scope>
    <source>
        <strain evidence="1">2</strain>
    </source>
</reference>
<proteinExistence type="predicted"/>
<name>A0A1A8Y2P1_9RHOO</name>
<dbReference type="RefSeq" id="WP_186412238.1">
    <property type="nucleotide sequence ID" value="NZ_FLQY01000364.1"/>
</dbReference>
<accession>A0A1A8Y2P1</accession>
<organism evidence="1 2">
    <name type="scientific">Candidatus Propionivibrio aalborgensis</name>
    <dbReference type="NCBI Taxonomy" id="1860101"/>
    <lineage>
        <taxon>Bacteria</taxon>
        <taxon>Pseudomonadati</taxon>
        <taxon>Pseudomonadota</taxon>
        <taxon>Betaproteobacteria</taxon>
        <taxon>Rhodocyclales</taxon>
        <taxon>Rhodocyclaceae</taxon>
        <taxon>Propionivibrio</taxon>
    </lineage>
</organism>
<evidence type="ECO:0008006" key="3">
    <source>
        <dbReference type="Google" id="ProtNLM"/>
    </source>
</evidence>
<keyword evidence="2" id="KW-1185">Reference proteome</keyword>
<evidence type="ECO:0000313" key="1">
    <source>
        <dbReference type="EMBL" id="SBT10663.1"/>
    </source>
</evidence>
<dbReference type="Proteomes" id="UP000199600">
    <property type="component" value="Unassembled WGS sequence"/>
</dbReference>
<gene>
    <name evidence="1" type="ORF">PROAA_610023</name>
</gene>
<sequence length="104" mass="11572">MSGKRSRTKGAVGQTAVKNMLLDRDWRVAQLTAGVKSEDILAIDPSGKEWSVEVKNCASILPAHKKQAMEQAEKRGRPWMLVSKLSGTSSWVVQRQGVLPDIWR</sequence>
<dbReference type="AlphaFoldDB" id="A0A1A8Y2P1"/>
<evidence type="ECO:0000313" key="2">
    <source>
        <dbReference type="Proteomes" id="UP000199600"/>
    </source>
</evidence>
<protein>
    <recommendedName>
        <fullName evidence="3">Holliday junction resolvase</fullName>
    </recommendedName>
</protein>